<dbReference type="SMART" id="SM00398">
    <property type="entry name" value="HMG"/>
    <property type="match status" value="1"/>
</dbReference>
<dbReference type="STRING" id="655863.F0XD52"/>
<name>F0XD52_GROCL</name>
<evidence type="ECO:0000259" key="6">
    <source>
        <dbReference type="PROSITE" id="PS50118"/>
    </source>
</evidence>
<dbReference type="Proteomes" id="UP000007796">
    <property type="component" value="Unassembled WGS sequence"/>
</dbReference>
<feature type="compositionally biased region" description="Low complexity" evidence="5">
    <location>
        <begin position="722"/>
        <end position="736"/>
    </location>
</feature>
<dbReference type="HOGENOM" id="CLU_010453_0_1_1"/>
<evidence type="ECO:0000313" key="7">
    <source>
        <dbReference type="EMBL" id="EFX04658.1"/>
    </source>
</evidence>
<dbReference type="PROSITE" id="PS50118">
    <property type="entry name" value="HMG_BOX_2"/>
    <property type="match status" value="1"/>
</dbReference>
<evidence type="ECO:0000313" key="8">
    <source>
        <dbReference type="Proteomes" id="UP000007796"/>
    </source>
</evidence>
<dbReference type="Pfam" id="PF00505">
    <property type="entry name" value="HMG_box"/>
    <property type="match status" value="1"/>
</dbReference>
<feature type="region of interest" description="Disordered" evidence="5">
    <location>
        <begin position="1"/>
        <end position="20"/>
    </location>
</feature>
<dbReference type="GO" id="GO:0000122">
    <property type="term" value="P:negative regulation of transcription by RNA polymerase II"/>
    <property type="evidence" value="ECO:0007669"/>
    <property type="project" value="TreeGrafter"/>
</dbReference>
<evidence type="ECO:0000256" key="2">
    <source>
        <dbReference type="ARBA" id="ARBA00023125"/>
    </source>
</evidence>
<feature type="region of interest" description="Disordered" evidence="5">
    <location>
        <begin position="722"/>
        <end position="790"/>
    </location>
</feature>
<dbReference type="RefSeq" id="XP_014174140.1">
    <property type="nucleotide sequence ID" value="XM_014318665.1"/>
</dbReference>
<dbReference type="eggNOG" id="KOG0527">
    <property type="taxonomic scope" value="Eukaryota"/>
</dbReference>
<protein>
    <submittedName>
        <fullName evidence="7">Hmg box protein</fullName>
    </submittedName>
</protein>
<dbReference type="InterPro" id="IPR036910">
    <property type="entry name" value="HMG_box_dom_sf"/>
</dbReference>
<keyword evidence="3" id="KW-0804">Transcription</keyword>
<feature type="compositionally biased region" description="Acidic residues" evidence="5">
    <location>
        <begin position="1"/>
        <end position="13"/>
    </location>
</feature>
<dbReference type="InterPro" id="IPR050140">
    <property type="entry name" value="SRY-related_HMG-box_TF-like"/>
</dbReference>
<dbReference type="GO" id="GO:0000978">
    <property type="term" value="F:RNA polymerase II cis-regulatory region sequence-specific DNA binding"/>
    <property type="evidence" value="ECO:0007669"/>
    <property type="project" value="TreeGrafter"/>
</dbReference>
<feature type="compositionally biased region" description="Polar residues" evidence="5">
    <location>
        <begin position="228"/>
        <end position="237"/>
    </location>
</feature>
<dbReference type="GO" id="GO:0001228">
    <property type="term" value="F:DNA-binding transcription activator activity, RNA polymerase II-specific"/>
    <property type="evidence" value="ECO:0007669"/>
    <property type="project" value="TreeGrafter"/>
</dbReference>
<evidence type="ECO:0000256" key="4">
    <source>
        <dbReference type="PROSITE-ProRule" id="PRU00267"/>
    </source>
</evidence>
<feature type="region of interest" description="Disordered" evidence="5">
    <location>
        <begin position="451"/>
        <end position="549"/>
    </location>
</feature>
<feature type="compositionally biased region" description="Gly residues" evidence="5">
    <location>
        <begin position="260"/>
        <end position="272"/>
    </location>
</feature>
<keyword evidence="4" id="KW-0539">Nucleus</keyword>
<keyword evidence="2 4" id="KW-0238">DNA-binding</keyword>
<dbReference type="InParanoid" id="F0XD52"/>
<dbReference type="Gene3D" id="1.10.30.10">
    <property type="entry name" value="High mobility group box domain"/>
    <property type="match status" value="1"/>
</dbReference>
<dbReference type="GO" id="GO:0005634">
    <property type="term" value="C:nucleus"/>
    <property type="evidence" value="ECO:0007669"/>
    <property type="project" value="UniProtKB-UniRule"/>
</dbReference>
<feature type="domain" description="HMG box" evidence="6">
    <location>
        <begin position="47"/>
        <end position="115"/>
    </location>
</feature>
<dbReference type="InterPro" id="IPR009071">
    <property type="entry name" value="HMG_box_dom"/>
</dbReference>
<keyword evidence="1" id="KW-0805">Transcription regulation</keyword>
<feature type="region of interest" description="Disordered" evidence="5">
    <location>
        <begin position="214"/>
        <end position="279"/>
    </location>
</feature>
<feature type="region of interest" description="Disordered" evidence="5">
    <location>
        <begin position="309"/>
        <end position="404"/>
    </location>
</feature>
<dbReference type="GO" id="GO:0030154">
    <property type="term" value="P:cell differentiation"/>
    <property type="evidence" value="ECO:0007669"/>
    <property type="project" value="TreeGrafter"/>
</dbReference>
<sequence>MSDSDEDESENMADGDVRRGISALETLDPPSMSNGDFICLCTPAPKIPRPRNAFILFRQHYQAHVVAENPGLTNPDISKIIGKMWQKQPKDIKDEWKNLADKEKARHRIQYPDYRYQPRRVGKGASANGRSGIAGVYGSEGAGGNSVANGELDPSRCPKCGGRYIATPRTPSLSRYALVSAKMQGTPTSAIAMFDTSKGKSNSTAGAIHTTSASFESERNYRHGLSSPGPSQYSSVFDRNYQRESGRRPLPQHGRFGVSPGPGAGVGSGPGAAAGYIDDIPPEHKRRRYEMPAASPAHPARETGFVSYRPAPHQHYTGNPPPMTPTSAPLPSYHRPPQTWMDLPPPTPPRLATRSQINGFDARSDNPTSEATRNGGRLPAQYRSSSMSSYPSTLAHHPASQIQRTPVDSKFSLSAVRRPGDVTSGREYAPQLARLPPPGTSYGYYHLAESADNTTQPPTTPMTGLSMATATPRSASVVDPQTDASGAAGRQQQTRSGIADDSLKLPPLQTYMLPKAQSPPRSDSSNGDGGGESKSAITRSQSTIQPGSSVDVKMASDSVCNSAGSSGLQDLRSFAIAPIPMARDGNTDRDNQSSGIWAMVMSVPYLNKLEVLRRTSPPQTGLSKRGPIIAVEGCNEALIAEVGLIVEKALVQSGECAVGVWSTLADRGQDRPSSRGGDCAEENYDDQYSGSEALSSYHNFIVSWHRKSQEIIQHIKTTEKLALAPTPSASSSATPQPEERKGTGAVVSALADRAITPPAPPSPASPASATATPSPGHSPHPQKTQPPSATAARLPVALITGGYSLSISDHYATSVPIEDGFPPIGHWEWMATLWRGTAGPDLVIYADSKPALKPMDSVVNLHAQEGVMVFHVPSKPYVGSQDSANNKLVDDKSSRRLAFEVMEWVRTAGFCED</sequence>
<dbReference type="SUPFAM" id="SSF47095">
    <property type="entry name" value="HMG-box"/>
    <property type="match status" value="1"/>
</dbReference>
<organism evidence="8">
    <name type="scientific">Grosmannia clavigera (strain kw1407 / UAMH 11150)</name>
    <name type="common">Blue stain fungus</name>
    <name type="synonym">Graphiocladiella clavigera</name>
    <dbReference type="NCBI Taxonomy" id="655863"/>
    <lineage>
        <taxon>Eukaryota</taxon>
        <taxon>Fungi</taxon>
        <taxon>Dikarya</taxon>
        <taxon>Ascomycota</taxon>
        <taxon>Pezizomycotina</taxon>
        <taxon>Sordariomycetes</taxon>
        <taxon>Sordariomycetidae</taxon>
        <taxon>Ophiostomatales</taxon>
        <taxon>Ophiostomataceae</taxon>
        <taxon>Leptographium</taxon>
    </lineage>
</organism>
<feature type="DNA-binding region" description="HMG box" evidence="4">
    <location>
        <begin position="47"/>
        <end position="115"/>
    </location>
</feature>
<dbReference type="PANTHER" id="PTHR10270:SF161">
    <property type="entry name" value="SEX-DETERMINING REGION Y PROTEIN"/>
    <property type="match status" value="1"/>
</dbReference>
<dbReference type="FunFam" id="1.10.30.10:FF:000041">
    <property type="entry name" value="HMG box family protein"/>
    <property type="match status" value="1"/>
</dbReference>
<dbReference type="OrthoDB" id="6247875at2759"/>
<feature type="region of interest" description="Disordered" evidence="5">
    <location>
        <begin position="418"/>
        <end position="437"/>
    </location>
</feature>
<feature type="compositionally biased region" description="Polar residues" evidence="5">
    <location>
        <begin position="536"/>
        <end position="548"/>
    </location>
</feature>
<feature type="compositionally biased region" description="Low complexity" evidence="5">
    <location>
        <begin position="765"/>
        <end position="775"/>
    </location>
</feature>
<evidence type="ECO:0000256" key="3">
    <source>
        <dbReference type="ARBA" id="ARBA00023163"/>
    </source>
</evidence>
<evidence type="ECO:0000256" key="5">
    <source>
        <dbReference type="SAM" id="MobiDB-lite"/>
    </source>
</evidence>
<dbReference type="EMBL" id="GL629765">
    <property type="protein sequence ID" value="EFX04658.1"/>
    <property type="molecule type" value="Genomic_DNA"/>
</dbReference>
<dbReference type="PANTHER" id="PTHR10270">
    <property type="entry name" value="SOX TRANSCRIPTION FACTOR"/>
    <property type="match status" value="1"/>
</dbReference>
<proteinExistence type="predicted"/>
<dbReference type="GeneID" id="25974480"/>
<accession>F0XD52</accession>
<dbReference type="AlphaFoldDB" id="F0XD52"/>
<dbReference type="CDD" id="cd01389">
    <property type="entry name" value="HMG-box_ROX1-like"/>
    <property type="match status" value="1"/>
</dbReference>
<reference evidence="7 8" key="1">
    <citation type="journal article" date="2011" name="Proc. Natl. Acad. Sci. U.S.A.">
        <title>Genome and transcriptome analyses of the mountain pine beetle-fungal symbiont Grosmannia clavigera, a lodgepole pine pathogen.</title>
        <authorList>
            <person name="DiGuistini S."/>
            <person name="Wang Y."/>
            <person name="Liao N.Y."/>
            <person name="Taylor G."/>
            <person name="Tanguay P."/>
            <person name="Feau N."/>
            <person name="Henrissat B."/>
            <person name="Chan S.K."/>
            <person name="Hesse-Orce U."/>
            <person name="Alamouti S.M."/>
            <person name="Tsui C.K.M."/>
            <person name="Docking R.T."/>
            <person name="Levasseur A."/>
            <person name="Haridas S."/>
            <person name="Robertson G."/>
            <person name="Birol I."/>
            <person name="Holt R.A."/>
            <person name="Marra M.A."/>
            <person name="Hamelin R.C."/>
            <person name="Hirst M."/>
            <person name="Jones S.J.M."/>
            <person name="Bohlmann J."/>
            <person name="Breuil C."/>
        </authorList>
    </citation>
    <scope>NUCLEOTIDE SEQUENCE [LARGE SCALE GENOMIC DNA]</scope>
    <source>
        <strain evidence="8">kw1407 / UAMH 11150</strain>
    </source>
</reference>
<feature type="compositionally biased region" description="Polar residues" evidence="5">
    <location>
        <begin position="451"/>
        <end position="474"/>
    </location>
</feature>
<evidence type="ECO:0000256" key="1">
    <source>
        <dbReference type="ARBA" id="ARBA00023015"/>
    </source>
</evidence>
<gene>
    <name evidence="7" type="ORF">CMQ_1586</name>
</gene>
<feature type="compositionally biased region" description="Low complexity" evidence="5">
    <location>
        <begin position="325"/>
        <end position="342"/>
    </location>
</feature>
<keyword evidence="8" id="KW-1185">Reference proteome</keyword>